<dbReference type="PANTHER" id="PTHR47199:SF2">
    <property type="entry name" value="PHOTOSYSTEM II STABILITY_ASSEMBLY FACTOR HCF136, CHLOROPLASTIC"/>
    <property type="match status" value="1"/>
</dbReference>
<dbReference type="OrthoDB" id="9813892at2"/>
<comment type="caution">
    <text evidence="1">The sequence shown here is derived from an EMBL/GenBank/DDBJ whole genome shotgun (WGS) entry which is preliminary data.</text>
</comment>
<dbReference type="AlphaFoldDB" id="A0A3P3WCP1"/>
<dbReference type="SUPFAM" id="SSF110296">
    <property type="entry name" value="Oligoxyloglucan reducing end-specific cellobiohydrolase"/>
    <property type="match status" value="1"/>
</dbReference>
<dbReference type="Gene3D" id="2.130.10.10">
    <property type="entry name" value="YVTN repeat-like/Quinoprotein amine dehydrogenase"/>
    <property type="match status" value="1"/>
</dbReference>
<dbReference type="CDD" id="cd15482">
    <property type="entry name" value="Sialidase_non-viral"/>
    <property type="match status" value="1"/>
</dbReference>
<dbReference type="PROSITE" id="PS51257">
    <property type="entry name" value="PROKAR_LIPOPROTEIN"/>
    <property type="match status" value="1"/>
</dbReference>
<dbReference type="EMBL" id="RQVR01000004">
    <property type="protein sequence ID" value="RRJ92921.1"/>
    <property type="molecule type" value="Genomic_DNA"/>
</dbReference>
<evidence type="ECO:0000313" key="1">
    <source>
        <dbReference type="EMBL" id="RRJ92921.1"/>
    </source>
</evidence>
<gene>
    <name evidence="1" type="ORF">EG849_04860</name>
</gene>
<protein>
    <submittedName>
        <fullName evidence="1">Oxidoreductase</fullName>
    </submittedName>
</protein>
<proteinExistence type="predicted"/>
<organism evidence="1 2">
    <name type="scientific">Flavobacterium macacae</name>
    <dbReference type="NCBI Taxonomy" id="2488993"/>
    <lineage>
        <taxon>Bacteria</taxon>
        <taxon>Pseudomonadati</taxon>
        <taxon>Bacteroidota</taxon>
        <taxon>Flavobacteriia</taxon>
        <taxon>Flavobacteriales</taxon>
        <taxon>Flavobacteriaceae</taxon>
        <taxon>Flavobacterium</taxon>
    </lineage>
</organism>
<dbReference type="Proteomes" id="UP000271937">
    <property type="component" value="Unassembled WGS sequence"/>
</dbReference>
<dbReference type="PANTHER" id="PTHR47199">
    <property type="entry name" value="PHOTOSYSTEM II STABILITY/ASSEMBLY FACTOR HCF136, CHLOROPLASTIC"/>
    <property type="match status" value="1"/>
</dbReference>
<dbReference type="InterPro" id="IPR015943">
    <property type="entry name" value="WD40/YVTN_repeat-like_dom_sf"/>
</dbReference>
<sequence length="351" mass="38493">MRKILFIFLAPLAFVSCDSKISQPKNGYFTRIEMDTLIETNCSVRALTIVNDTVWFGADKGTFGYYDLTANEKFLDTISGEYSLPEFRSIASNGNGIFLLNVGSPALLYKVSKNGRDKKLVYKETHKDIFYDSMKFCNDKEGIAIGDPVEGCFSIIITHDGGETWKKLSCENLPKLAEGEAAFAASNTNLVVNKNDTWIVSGGTKARVFYSPDKGKTWEVYTTPITQGLSMAGIFSADFYDENIGFIVGGNYDRPSQNSGNKALTLNGGKTWALMAENTGFGYADCVQFVPNSGGRQLVTVGFSGINYSSDQGKTWIQLSPDKGYQTIRFIDGATAVAAGKNKIAKIKFKK</sequence>
<dbReference type="Pfam" id="PF02012">
    <property type="entry name" value="BNR"/>
    <property type="match status" value="1"/>
</dbReference>
<dbReference type="InterPro" id="IPR002860">
    <property type="entry name" value="BNR_rpt"/>
</dbReference>
<keyword evidence="2" id="KW-1185">Reference proteome</keyword>
<accession>A0A3P3WCP1</accession>
<reference evidence="1 2" key="1">
    <citation type="submission" date="2018-11" db="EMBL/GenBank/DDBJ databases">
        <title>Flavobacterium sp. nov., YIM 102600 draft genome.</title>
        <authorList>
            <person name="Li G."/>
            <person name="Jiang Y."/>
        </authorList>
    </citation>
    <scope>NUCLEOTIDE SEQUENCE [LARGE SCALE GENOMIC DNA]</scope>
    <source>
        <strain evidence="1 2">YIM 102600</strain>
    </source>
</reference>
<name>A0A3P3WCP1_9FLAO</name>
<evidence type="ECO:0000313" key="2">
    <source>
        <dbReference type="Proteomes" id="UP000271937"/>
    </source>
</evidence>
<dbReference type="RefSeq" id="WP_125011964.1">
    <property type="nucleotide sequence ID" value="NZ_RQVR01000004.1"/>
</dbReference>